<dbReference type="AlphaFoldDB" id="A0A923S196"/>
<keyword evidence="3" id="KW-1185">Reference proteome</keyword>
<feature type="compositionally biased region" description="Polar residues" evidence="1">
    <location>
        <begin position="1"/>
        <end position="12"/>
    </location>
</feature>
<protein>
    <submittedName>
        <fullName evidence="2">Uncharacterized protein</fullName>
    </submittedName>
</protein>
<name>A0A923S196_9BURK</name>
<reference evidence="2" key="1">
    <citation type="submission" date="2020-08" db="EMBL/GenBank/DDBJ databases">
        <title>Ramlibacter sp. GTP1 16S ribosomal RNA gene genome sequencing and assembly.</title>
        <authorList>
            <person name="Kang M."/>
        </authorList>
    </citation>
    <scope>NUCLEOTIDE SEQUENCE</scope>
    <source>
        <strain evidence="2">GTP1</strain>
    </source>
</reference>
<evidence type="ECO:0000313" key="3">
    <source>
        <dbReference type="Proteomes" id="UP000596827"/>
    </source>
</evidence>
<comment type="caution">
    <text evidence="2">The sequence shown here is derived from an EMBL/GenBank/DDBJ whole genome shotgun (WGS) entry which is preliminary data.</text>
</comment>
<organism evidence="2 3">
    <name type="scientific">Ramlibacter albus</name>
    <dbReference type="NCBI Taxonomy" id="2079448"/>
    <lineage>
        <taxon>Bacteria</taxon>
        <taxon>Pseudomonadati</taxon>
        <taxon>Pseudomonadota</taxon>
        <taxon>Betaproteobacteria</taxon>
        <taxon>Burkholderiales</taxon>
        <taxon>Comamonadaceae</taxon>
        <taxon>Ramlibacter</taxon>
    </lineage>
</organism>
<evidence type="ECO:0000313" key="2">
    <source>
        <dbReference type="EMBL" id="MBC5764060.1"/>
    </source>
</evidence>
<dbReference type="EMBL" id="JACORU010000001">
    <property type="protein sequence ID" value="MBC5764060.1"/>
    <property type="molecule type" value="Genomic_DNA"/>
</dbReference>
<gene>
    <name evidence="2" type="ORF">H8R02_06330</name>
</gene>
<feature type="compositionally biased region" description="Polar residues" evidence="1">
    <location>
        <begin position="52"/>
        <end position="62"/>
    </location>
</feature>
<dbReference type="Proteomes" id="UP000596827">
    <property type="component" value="Unassembled WGS sequence"/>
</dbReference>
<proteinExistence type="predicted"/>
<accession>A0A923S196</accession>
<evidence type="ECO:0000256" key="1">
    <source>
        <dbReference type="SAM" id="MobiDB-lite"/>
    </source>
</evidence>
<sequence length="62" mass="6695">MIQLASDPNASRTAWRPAQAEGKGAPLDARRTRSHAWPFISRHGEKPAAQEPQKNSNGDSGS</sequence>
<feature type="region of interest" description="Disordered" evidence="1">
    <location>
        <begin position="1"/>
        <end position="62"/>
    </location>
</feature>
<dbReference type="RefSeq" id="WP_187080463.1">
    <property type="nucleotide sequence ID" value="NZ_JACORU010000001.1"/>
</dbReference>